<evidence type="ECO:0000313" key="2">
    <source>
        <dbReference type="EMBL" id="JAE04469.1"/>
    </source>
</evidence>
<sequence length="137" mass="14483">MILALMVSASTGEISPCTTAPSFWWLCCADDGSASNCCNASRELCSCASGGGINCAADATAGNGSCKKEDLEVLLPPPPRSTKLSMVVSLCTDQKTRGSRDDEAKTQETLACKDGKKEMNSSAGRYWGWEEMEKRGG</sequence>
<feature type="region of interest" description="Disordered" evidence="1">
    <location>
        <begin position="115"/>
        <end position="137"/>
    </location>
</feature>
<reference evidence="2" key="1">
    <citation type="submission" date="2014-09" db="EMBL/GenBank/DDBJ databases">
        <authorList>
            <person name="Magalhaes I.L.F."/>
            <person name="Oliveira U."/>
            <person name="Santos F.R."/>
            <person name="Vidigal T.H.D.A."/>
            <person name="Brescovit A.D."/>
            <person name="Santos A.J."/>
        </authorList>
    </citation>
    <scope>NUCLEOTIDE SEQUENCE</scope>
    <source>
        <tissue evidence="2">Shoot tissue taken approximately 20 cm above the soil surface</tissue>
    </source>
</reference>
<accession>A0A0A9EZR9</accession>
<dbReference type="EMBL" id="GBRH01193427">
    <property type="protein sequence ID" value="JAE04469.1"/>
    <property type="molecule type" value="Transcribed_RNA"/>
</dbReference>
<evidence type="ECO:0000256" key="1">
    <source>
        <dbReference type="SAM" id="MobiDB-lite"/>
    </source>
</evidence>
<proteinExistence type="predicted"/>
<organism evidence="2">
    <name type="scientific">Arundo donax</name>
    <name type="common">Giant reed</name>
    <name type="synonym">Donax arundinaceus</name>
    <dbReference type="NCBI Taxonomy" id="35708"/>
    <lineage>
        <taxon>Eukaryota</taxon>
        <taxon>Viridiplantae</taxon>
        <taxon>Streptophyta</taxon>
        <taxon>Embryophyta</taxon>
        <taxon>Tracheophyta</taxon>
        <taxon>Spermatophyta</taxon>
        <taxon>Magnoliopsida</taxon>
        <taxon>Liliopsida</taxon>
        <taxon>Poales</taxon>
        <taxon>Poaceae</taxon>
        <taxon>PACMAD clade</taxon>
        <taxon>Arundinoideae</taxon>
        <taxon>Arundineae</taxon>
        <taxon>Arundo</taxon>
    </lineage>
</organism>
<name>A0A0A9EZR9_ARUDO</name>
<dbReference type="AlphaFoldDB" id="A0A0A9EZR9"/>
<protein>
    <submittedName>
        <fullName evidence="2">Uncharacterized protein</fullName>
    </submittedName>
</protein>
<reference evidence="2" key="2">
    <citation type="journal article" date="2015" name="Data Brief">
        <title>Shoot transcriptome of the giant reed, Arundo donax.</title>
        <authorList>
            <person name="Barrero R.A."/>
            <person name="Guerrero F.D."/>
            <person name="Moolhuijzen P."/>
            <person name="Goolsby J.A."/>
            <person name="Tidwell J."/>
            <person name="Bellgard S.E."/>
            <person name="Bellgard M.I."/>
        </authorList>
    </citation>
    <scope>NUCLEOTIDE SEQUENCE</scope>
    <source>
        <tissue evidence="2">Shoot tissue taken approximately 20 cm above the soil surface</tissue>
    </source>
</reference>